<evidence type="ECO:0000313" key="1">
    <source>
        <dbReference type="EMBL" id="KAH6874734.1"/>
    </source>
</evidence>
<comment type="caution">
    <text evidence="1">The sequence shown here is derived from an EMBL/GenBank/DDBJ whole genome shotgun (WGS) entry which is preliminary data.</text>
</comment>
<accession>A0A9P9AJL1</accession>
<sequence length="224" mass="25410">MVLFDNSLFEAYKEGQILDLRASLGDGDPPETCDIRVQIRKKLVNSSSVGSCDMLVDILDKTLVLTDGAVPETALLKLFDRRFSVVGRMRHKLPLWTSEREKSLVHMALNSNLAPDEIHRLWGDWQLFREETQKRMITTRQEQALAIELSDTCKAELFTYAFSLRSLQSINIRRLLASVHRDLAPRDVLMGIAASDHFGFSGLLLEPLFGYSLADMSQHFPRSS</sequence>
<keyword evidence="2" id="KW-1185">Reference proteome</keyword>
<evidence type="ECO:0000313" key="2">
    <source>
        <dbReference type="Proteomes" id="UP000777438"/>
    </source>
</evidence>
<reference evidence="1 2" key="1">
    <citation type="journal article" date="2021" name="Nat. Commun.">
        <title>Genetic determinants of endophytism in the Arabidopsis root mycobiome.</title>
        <authorList>
            <person name="Mesny F."/>
            <person name="Miyauchi S."/>
            <person name="Thiergart T."/>
            <person name="Pickel B."/>
            <person name="Atanasova L."/>
            <person name="Karlsson M."/>
            <person name="Huettel B."/>
            <person name="Barry K.W."/>
            <person name="Haridas S."/>
            <person name="Chen C."/>
            <person name="Bauer D."/>
            <person name="Andreopoulos W."/>
            <person name="Pangilinan J."/>
            <person name="LaButti K."/>
            <person name="Riley R."/>
            <person name="Lipzen A."/>
            <person name="Clum A."/>
            <person name="Drula E."/>
            <person name="Henrissat B."/>
            <person name="Kohler A."/>
            <person name="Grigoriev I.V."/>
            <person name="Martin F.M."/>
            <person name="Hacquard S."/>
        </authorList>
    </citation>
    <scope>NUCLEOTIDE SEQUENCE [LARGE SCALE GENOMIC DNA]</scope>
    <source>
        <strain evidence="1 2">MPI-CAGE-CH-0241</strain>
    </source>
</reference>
<proteinExistence type="predicted"/>
<dbReference type="Proteomes" id="UP000777438">
    <property type="component" value="Unassembled WGS sequence"/>
</dbReference>
<protein>
    <submittedName>
        <fullName evidence="1">Uncharacterized protein</fullName>
    </submittedName>
</protein>
<dbReference type="AlphaFoldDB" id="A0A9P9AJL1"/>
<name>A0A9P9AJL1_9HYPO</name>
<organism evidence="1 2">
    <name type="scientific">Thelonectria olida</name>
    <dbReference type="NCBI Taxonomy" id="1576542"/>
    <lineage>
        <taxon>Eukaryota</taxon>
        <taxon>Fungi</taxon>
        <taxon>Dikarya</taxon>
        <taxon>Ascomycota</taxon>
        <taxon>Pezizomycotina</taxon>
        <taxon>Sordariomycetes</taxon>
        <taxon>Hypocreomycetidae</taxon>
        <taxon>Hypocreales</taxon>
        <taxon>Nectriaceae</taxon>
        <taxon>Thelonectria</taxon>
    </lineage>
</organism>
<gene>
    <name evidence="1" type="ORF">B0T10DRAFT_203026</name>
</gene>
<dbReference type="EMBL" id="JAGPYM010000037">
    <property type="protein sequence ID" value="KAH6874734.1"/>
    <property type="molecule type" value="Genomic_DNA"/>
</dbReference>